<evidence type="ECO:0000256" key="1">
    <source>
        <dbReference type="ARBA" id="ARBA00004167"/>
    </source>
</evidence>
<evidence type="ECO:0000256" key="2">
    <source>
        <dbReference type="ARBA" id="ARBA00004613"/>
    </source>
</evidence>
<name>S4RAQ2_PETMA</name>
<feature type="domain" description="SRCR" evidence="12">
    <location>
        <begin position="431"/>
        <end position="529"/>
    </location>
</feature>
<feature type="disulfide bond" evidence="11">
    <location>
        <begin position="283"/>
        <end position="293"/>
    </location>
</feature>
<protein>
    <recommendedName>
        <fullName evidence="12">SRCR domain-containing protein</fullName>
    </recommendedName>
</protein>
<dbReference type="STRING" id="7757.ENSPMAP00000002283"/>
<feature type="domain" description="SRCR" evidence="12">
    <location>
        <begin position="536"/>
        <end position="585"/>
    </location>
</feature>
<dbReference type="PRINTS" id="PR00258">
    <property type="entry name" value="SPERACTRCPTR"/>
</dbReference>
<dbReference type="GeneTree" id="ENSGT00950000183145"/>
<feature type="domain" description="SRCR" evidence="12">
    <location>
        <begin position="1"/>
        <end position="99"/>
    </location>
</feature>
<evidence type="ECO:0000256" key="7">
    <source>
        <dbReference type="ARBA" id="ARBA00022989"/>
    </source>
</evidence>
<dbReference type="PANTHER" id="PTHR19331:SF22">
    <property type="entry name" value="DELETED IN MALIGNANT BRAIN TUMORS 1 PROTEIN"/>
    <property type="match status" value="1"/>
</dbReference>
<keyword evidence="5" id="KW-0732">Signal</keyword>
<evidence type="ECO:0000256" key="4">
    <source>
        <dbReference type="ARBA" id="ARBA00022692"/>
    </source>
</evidence>
<evidence type="ECO:0000256" key="8">
    <source>
        <dbReference type="ARBA" id="ARBA00023136"/>
    </source>
</evidence>
<keyword evidence="4" id="KW-0812">Transmembrane</keyword>
<accession>S4RAQ2</accession>
<dbReference type="AlphaFoldDB" id="S4RAQ2"/>
<dbReference type="GO" id="GO:0016020">
    <property type="term" value="C:membrane"/>
    <property type="evidence" value="ECO:0007669"/>
    <property type="project" value="UniProtKB-SubCell"/>
</dbReference>
<comment type="subcellular location">
    <subcellularLocation>
        <location evidence="1">Membrane</location>
        <topology evidence="1">Single-pass membrane protein</topology>
    </subcellularLocation>
    <subcellularLocation>
        <location evidence="2">Secreted</location>
    </subcellularLocation>
</comment>
<evidence type="ECO:0000256" key="5">
    <source>
        <dbReference type="ARBA" id="ARBA00022729"/>
    </source>
</evidence>
<keyword evidence="9 11" id="KW-1015">Disulfide bond</keyword>
<keyword evidence="10" id="KW-0325">Glycoprotein</keyword>
<dbReference type="PROSITE" id="PS50287">
    <property type="entry name" value="SRCR_2"/>
    <property type="match status" value="6"/>
</dbReference>
<dbReference type="Pfam" id="PF00530">
    <property type="entry name" value="SRCR"/>
    <property type="match status" value="6"/>
</dbReference>
<evidence type="ECO:0000256" key="11">
    <source>
        <dbReference type="PROSITE-ProRule" id="PRU00196"/>
    </source>
</evidence>
<dbReference type="PANTHER" id="PTHR19331">
    <property type="entry name" value="SCAVENGER RECEPTOR DOMAIN-CONTAINING"/>
    <property type="match status" value="1"/>
</dbReference>
<dbReference type="Ensembl" id="ENSPMAT00000002294.1">
    <property type="protein sequence ID" value="ENSPMAP00000002283.1"/>
    <property type="gene ID" value="ENSPMAG00000002092.1"/>
</dbReference>
<dbReference type="InterPro" id="IPR001190">
    <property type="entry name" value="SRCR"/>
</dbReference>
<evidence type="ECO:0000313" key="13">
    <source>
        <dbReference type="Ensembl" id="ENSPMAP00000002283.1"/>
    </source>
</evidence>
<proteinExistence type="predicted"/>
<reference evidence="13" key="1">
    <citation type="submission" date="2025-08" db="UniProtKB">
        <authorList>
            <consortium name="Ensembl"/>
        </authorList>
    </citation>
    <scope>IDENTIFICATION</scope>
</reference>
<dbReference type="InterPro" id="IPR036772">
    <property type="entry name" value="SRCR-like_dom_sf"/>
</dbReference>
<keyword evidence="6" id="KW-0677">Repeat</keyword>
<dbReference type="SMART" id="SM00202">
    <property type="entry name" value="SR"/>
    <property type="match status" value="5"/>
</dbReference>
<comment type="caution">
    <text evidence="11">Lacks conserved residue(s) required for the propagation of feature annotation.</text>
</comment>
<evidence type="ECO:0000256" key="9">
    <source>
        <dbReference type="ARBA" id="ARBA00023157"/>
    </source>
</evidence>
<dbReference type="HOGENOM" id="CLU_002555_0_3_1"/>
<keyword evidence="7" id="KW-1133">Transmembrane helix</keyword>
<dbReference type="SUPFAM" id="SSF56487">
    <property type="entry name" value="SRCR-like"/>
    <property type="match status" value="6"/>
</dbReference>
<feature type="disulfide bond" evidence="11">
    <location>
        <begin position="500"/>
        <end position="510"/>
    </location>
</feature>
<reference evidence="13" key="2">
    <citation type="submission" date="2025-09" db="UniProtKB">
        <authorList>
            <consortium name="Ensembl"/>
        </authorList>
    </citation>
    <scope>IDENTIFICATION</scope>
</reference>
<keyword evidence="3" id="KW-0964">Secreted</keyword>
<keyword evidence="8" id="KW-0472">Membrane</keyword>
<feature type="disulfide bond" evidence="11">
    <location>
        <begin position="177"/>
        <end position="187"/>
    </location>
</feature>
<feature type="domain" description="SRCR" evidence="12">
    <location>
        <begin position="112"/>
        <end position="208"/>
    </location>
</feature>
<feature type="domain" description="SRCR" evidence="12">
    <location>
        <begin position="318"/>
        <end position="424"/>
    </location>
</feature>
<dbReference type="Gene3D" id="3.10.250.10">
    <property type="entry name" value="SRCR-like domain"/>
    <property type="match status" value="6"/>
</dbReference>
<dbReference type="FunFam" id="3.10.250.10:FF:000016">
    <property type="entry name" value="Scavenger receptor cysteine-rich protein type 12"/>
    <property type="match status" value="4"/>
</dbReference>
<evidence type="ECO:0000259" key="12">
    <source>
        <dbReference type="PROSITE" id="PS50287"/>
    </source>
</evidence>
<feature type="disulfide bond" evidence="11">
    <location>
        <begin position="70"/>
        <end position="80"/>
    </location>
</feature>
<evidence type="ECO:0000256" key="3">
    <source>
        <dbReference type="ARBA" id="ARBA00022525"/>
    </source>
</evidence>
<organism evidence="13">
    <name type="scientific">Petromyzon marinus</name>
    <name type="common">Sea lamprey</name>
    <dbReference type="NCBI Taxonomy" id="7757"/>
    <lineage>
        <taxon>Eukaryota</taxon>
        <taxon>Metazoa</taxon>
        <taxon>Chordata</taxon>
        <taxon>Craniata</taxon>
        <taxon>Vertebrata</taxon>
        <taxon>Cyclostomata</taxon>
        <taxon>Hyperoartia</taxon>
        <taxon>Petromyzontiformes</taxon>
        <taxon>Petromyzontidae</taxon>
        <taxon>Petromyzon</taxon>
    </lineage>
</organism>
<evidence type="ECO:0000256" key="10">
    <source>
        <dbReference type="ARBA" id="ARBA00023180"/>
    </source>
</evidence>
<feature type="domain" description="SRCR" evidence="12">
    <location>
        <begin position="214"/>
        <end position="312"/>
    </location>
</feature>
<dbReference type="OMA" id="WNVFESE"/>
<sequence length="585" mass="63452">LRLVGGTNRCEGRVAISRNGVWNEICNSTVNTQDADVICRLLGCGWSVAHGVMSQFGVGAGTVLSDNLDCSSTTNEIFSCLQSGTNNCNQLQTAAVICQVYAVDAFQKNGTIRLVDREMTCRGRVEIFNNGSWGSFCDFAWSSYGADVVCRQMQCGHAVDNQVNYGQGPSPKWTATCGSLEESLFNCTLTKGNANTCTTRSDAGVQCTATAAGLRLVSGRNRCEGQIEVFRNSVWSGVCSSALDTHGADTICRLLGCGWSLSHGNLTQFENTSATIISDSITCGTFPNSIFDCLQTGIHSCSNVETAGVVCEATYGRVQLVDQELMCQGRVEVYNNGSVTTFCRNNWNVFESEVVCQQLECGSNVEVASYTNDQYYFGIGQGTSRLKLTTFDDYNKQNCEVFLSSLCTYKCEEPRGVNVLMNCCVHVAAGLRLVSGRNRCEGQIEVFRNSVWSGVCSSALDNHGADRICRLLGCGWSVSHGNLTQFENTSATIISDSITCGTFTNSIFDCLQSGIHSCSNMETAAVVCEVLVDGRVQLVDQELMCQGRVEVYNNGSVTTFCRNNWNVFESEVVCQQLECGSNVEV</sequence>
<evidence type="ECO:0000256" key="6">
    <source>
        <dbReference type="ARBA" id="ARBA00022737"/>
    </source>
</evidence>